<name>A0A4R6SAA0_LABRH</name>
<feature type="transmembrane region" description="Helical" evidence="1">
    <location>
        <begin position="78"/>
        <end position="110"/>
    </location>
</feature>
<keyword evidence="1" id="KW-0812">Transmembrane</keyword>
<dbReference type="Pfam" id="PF14017">
    <property type="entry name" value="DUF4233"/>
    <property type="match status" value="1"/>
</dbReference>
<feature type="transmembrane region" description="Helical" evidence="1">
    <location>
        <begin position="20"/>
        <end position="40"/>
    </location>
</feature>
<evidence type="ECO:0000313" key="2">
    <source>
        <dbReference type="EMBL" id="TDP96337.1"/>
    </source>
</evidence>
<keyword evidence="1" id="KW-1133">Transmembrane helix</keyword>
<organism evidence="2 3">
    <name type="scientific">Labedaea rhizosphaerae</name>
    <dbReference type="NCBI Taxonomy" id="598644"/>
    <lineage>
        <taxon>Bacteria</taxon>
        <taxon>Bacillati</taxon>
        <taxon>Actinomycetota</taxon>
        <taxon>Actinomycetes</taxon>
        <taxon>Pseudonocardiales</taxon>
        <taxon>Pseudonocardiaceae</taxon>
        <taxon>Labedaea</taxon>
    </lineage>
</organism>
<keyword evidence="1" id="KW-0472">Membrane</keyword>
<accession>A0A4R6SAA0</accession>
<protein>
    <submittedName>
        <fullName evidence="2">Uncharacterized protein DUF4233</fullName>
    </submittedName>
</protein>
<evidence type="ECO:0000313" key="3">
    <source>
        <dbReference type="Proteomes" id="UP000295444"/>
    </source>
</evidence>
<gene>
    <name evidence="2" type="ORF">EV186_104322</name>
</gene>
<dbReference type="RefSeq" id="WP_166659304.1">
    <property type="nucleotide sequence ID" value="NZ_SNXZ01000004.1"/>
</dbReference>
<keyword evidence="3" id="KW-1185">Reference proteome</keyword>
<comment type="caution">
    <text evidence="2">The sequence shown here is derived from an EMBL/GenBank/DDBJ whole genome shotgun (WGS) entry which is preliminary data.</text>
</comment>
<sequence length="134" mass="13942">MSTPADPKPAPDPMKGFRGVAAGTLILEGIVVLLALPVVAKLGDGLATWQGILVGGLGLLMFLACGVVGRPWGIPVALALQVVMIASGLAVLTLGGLGILFGLVWVYLLWLRKDIRRRMAEGTLASQQPQSTSD</sequence>
<feature type="transmembrane region" description="Helical" evidence="1">
    <location>
        <begin position="52"/>
        <end position="72"/>
    </location>
</feature>
<reference evidence="2 3" key="1">
    <citation type="submission" date="2019-03" db="EMBL/GenBank/DDBJ databases">
        <title>Genomic Encyclopedia of Type Strains, Phase IV (KMG-IV): sequencing the most valuable type-strain genomes for metagenomic binning, comparative biology and taxonomic classification.</title>
        <authorList>
            <person name="Goeker M."/>
        </authorList>
    </citation>
    <scope>NUCLEOTIDE SEQUENCE [LARGE SCALE GENOMIC DNA]</scope>
    <source>
        <strain evidence="2 3">DSM 45361</strain>
    </source>
</reference>
<dbReference type="AlphaFoldDB" id="A0A4R6SAA0"/>
<evidence type="ECO:0000256" key="1">
    <source>
        <dbReference type="SAM" id="Phobius"/>
    </source>
</evidence>
<dbReference type="InterPro" id="IPR025327">
    <property type="entry name" value="DUF4233"/>
</dbReference>
<dbReference type="Proteomes" id="UP000295444">
    <property type="component" value="Unassembled WGS sequence"/>
</dbReference>
<dbReference type="EMBL" id="SNXZ01000004">
    <property type="protein sequence ID" value="TDP96337.1"/>
    <property type="molecule type" value="Genomic_DNA"/>
</dbReference>
<proteinExistence type="predicted"/>